<feature type="region of interest" description="Disordered" evidence="5">
    <location>
        <begin position="1339"/>
        <end position="1367"/>
    </location>
</feature>
<evidence type="ECO:0000313" key="11">
    <source>
        <dbReference type="EMBL" id="CAH1406538.1"/>
    </source>
</evidence>
<feature type="coiled-coil region" evidence="4">
    <location>
        <begin position="98"/>
        <end position="125"/>
    </location>
</feature>
<feature type="compositionally biased region" description="Pro residues" evidence="5">
    <location>
        <begin position="1345"/>
        <end position="1355"/>
    </location>
</feature>
<dbReference type="Proteomes" id="UP001152798">
    <property type="component" value="Chromosome 6"/>
</dbReference>
<evidence type="ECO:0000256" key="5">
    <source>
        <dbReference type="SAM" id="MobiDB-lite"/>
    </source>
</evidence>
<dbReference type="GO" id="GO:0006869">
    <property type="term" value="P:lipid transport"/>
    <property type="evidence" value="ECO:0007669"/>
    <property type="project" value="UniProtKB-KW"/>
</dbReference>
<dbReference type="PANTHER" id="PTHR16166:SF93">
    <property type="entry name" value="INTERMEMBRANE LIPID TRANSFER PROTEIN VPS13"/>
    <property type="match status" value="1"/>
</dbReference>
<proteinExistence type="inferred from homology"/>
<evidence type="ECO:0000259" key="7">
    <source>
        <dbReference type="Pfam" id="PF12624"/>
    </source>
</evidence>
<feature type="domain" description="Vacuolar protein sorting-associated protein 13 VPS13 adaptor binding" evidence="9">
    <location>
        <begin position="2004"/>
        <end position="2489"/>
    </location>
</feature>
<dbReference type="OrthoDB" id="428159at2759"/>
<feature type="transmembrane region" description="Helical" evidence="6">
    <location>
        <begin position="3233"/>
        <end position="3257"/>
    </location>
</feature>
<dbReference type="InterPro" id="IPR026847">
    <property type="entry name" value="VPS13"/>
</dbReference>
<evidence type="ECO:0000259" key="10">
    <source>
        <dbReference type="Pfam" id="PF25037"/>
    </source>
</evidence>
<keyword evidence="12" id="KW-1185">Reference proteome</keyword>
<dbReference type="Pfam" id="PF25033">
    <property type="entry name" value="VPS13_M"/>
    <property type="match status" value="1"/>
</dbReference>
<feature type="domain" description="VPS13-like middle region" evidence="8">
    <location>
        <begin position="1140"/>
        <end position="1878"/>
    </location>
</feature>
<evidence type="ECO:0000256" key="6">
    <source>
        <dbReference type="SAM" id="Phobius"/>
    </source>
</evidence>
<evidence type="ECO:0000256" key="4">
    <source>
        <dbReference type="SAM" id="Coils"/>
    </source>
</evidence>
<accession>A0A9P0MTF8</accession>
<dbReference type="Pfam" id="PF25037">
    <property type="entry name" value="VPS13_C"/>
    <property type="match status" value="1"/>
</dbReference>
<dbReference type="EMBL" id="OV725082">
    <property type="protein sequence ID" value="CAH1406538.1"/>
    <property type="molecule type" value="Genomic_DNA"/>
</dbReference>
<feature type="region of interest" description="Disordered" evidence="5">
    <location>
        <begin position="1516"/>
        <end position="1536"/>
    </location>
</feature>
<reference evidence="11" key="1">
    <citation type="submission" date="2022-01" db="EMBL/GenBank/DDBJ databases">
        <authorList>
            <person name="King R."/>
        </authorList>
    </citation>
    <scope>NUCLEOTIDE SEQUENCE</scope>
</reference>
<comment type="similarity">
    <text evidence="1">Belongs to the VPS13 family.</text>
</comment>
<keyword evidence="4" id="KW-0175">Coiled coil</keyword>
<dbReference type="InterPro" id="IPR009543">
    <property type="entry name" value="VPS13_VAB"/>
</dbReference>
<dbReference type="InterPro" id="IPR056747">
    <property type="entry name" value="VPS13-like_M"/>
</dbReference>
<evidence type="ECO:0008006" key="13">
    <source>
        <dbReference type="Google" id="ProtNLM"/>
    </source>
</evidence>
<feature type="compositionally biased region" description="Basic and acidic residues" evidence="5">
    <location>
        <begin position="1520"/>
        <end position="1536"/>
    </location>
</feature>
<keyword evidence="3" id="KW-0445">Lipid transport</keyword>
<keyword evidence="6" id="KW-0812">Transmembrane</keyword>
<dbReference type="InterPro" id="IPR026854">
    <property type="entry name" value="VPS13_N"/>
</dbReference>
<dbReference type="PANTHER" id="PTHR16166">
    <property type="entry name" value="VACUOLAR PROTEIN SORTING-ASSOCIATED PROTEIN VPS13"/>
    <property type="match status" value="1"/>
</dbReference>
<gene>
    <name evidence="11" type="ORF">NEZAVI_LOCUS14452</name>
</gene>
<keyword evidence="2" id="KW-0813">Transport</keyword>
<dbReference type="GO" id="GO:0045053">
    <property type="term" value="P:protein retention in Golgi apparatus"/>
    <property type="evidence" value="ECO:0007669"/>
    <property type="project" value="TreeGrafter"/>
</dbReference>
<keyword evidence="6" id="KW-1133">Transmembrane helix</keyword>
<evidence type="ECO:0000256" key="1">
    <source>
        <dbReference type="ARBA" id="ARBA00006545"/>
    </source>
</evidence>
<evidence type="ECO:0000259" key="8">
    <source>
        <dbReference type="Pfam" id="PF25033"/>
    </source>
</evidence>
<dbReference type="GO" id="GO:0006623">
    <property type="term" value="P:protein targeting to vacuole"/>
    <property type="evidence" value="ECO:0007669"/>
    <property type="project" value="TreeGrafter"/>
</dbReference>
<keyword evidence="6" id="KW-0472">Membrane</keyword>
<protein>
    <recommendedName>
        <fullName evidence="13">Vacuolar protein sorting-associated protein 13A</fullName>
    </recommendedName>
</protein>
<name>A0A9P0MTF8_NEZVI</name>
<evidence type="ECO:0000256" key="3">
    <source>
        <dbReference type="ARBA" id="ARBA00023055"/>
    </source>
</evidence>
<dbReference type="InterPro" id="IPR056748">
    <property type="entry name" value="VPS13-like_C"/>
</dbReference>
<dbReference type="Pfam" id="PF12624">
    <property type="entry name" value="VPS13_N"/>
    <property type="match status" value="1"/>
</dbReference>
<evidence type="ECO:0000259" key="9">
    <source>
        <dbReference type="Pfam" id="PF25036"/>
    </source>
</evidence>
<feature type="domain" description="Chorein N-terminal" evidence="7">
    <location>
        <begin position="1"/>
        <end position="804"/>
    </location>
</feature>
<dbReference type="Pfam" id="PF25036">
    <property type="entry name" value="VPS13_VAB"/>
    <property type="match status" value="1"/>
</dbReference>
<evidence type="ECO:0000313" key="12">
    <source>
        <dbReference type="Proteomes" id="UP001152798"/>
    </source>
</evidence>
<feature type="domain" description="Intermembrane lipid transfer protein VPS13-like C-terminal" evidence="10">
    <location>
        <begin position="3072"/>
        <end position="3184"/>
    </location>
</feature>
<sequence>MLKEIITNIINRALGKYVENFDSSQFTLGLGDIVFNNLELKSNCFDDLDIPVRLLYGKIGKFSLRLSYLKFFSSPSVVEIDELFLLVVPNQHAVYDEETEKKQANEAKEAELRKVEEAKKKALEKAQGVEKPQVDKSFVEKIASTFIKNIEVKIKNIHLRFEDRISHAGQNFSFGITLSSLEVKTVPPWGETVRDPLNLVFKELTISWLCFYWNSNDILFQLTSLNKKKEMEQKFREGVGSLSNVPPEYRYLLGPINAKSNLRINMHPESDGTNFAIPKFSLSFDLEGLLICMTKEQYQDLILFLETLSFMKTASLYRKFRPDVMTYKGNAKIWWQFAYKCVTDDINRKKKNWDWNHIKMHRDKFREYVKAYANKLKTQSKAAEAICKQYENELNVLNIVLARQKSEREVALQNVASVAEAKKAGGFFSRFFFGGGEKSPEMESGDSLTVSITKMQEVLTQEERDDMYKAIGYSEGETPTDYPEVFVEFDLSAIIHKIEIKLIDEHKINLMTILLTEGVTSVQQRPASKSLTVHVSIEKFQIKGLDQNGTIPVLLTTKTTVSKEHPLIKVLFETNPLDSKSVDQKIHVFAEPLLVIYDALTINNLIKLFTVQENTVTSKIQAAAQAKLQEFKEVSALGLQNMLEHHVTIEVRIIIQASSVLLPQKGFYVEGCRMLAVTLGNIKILTLPRKEFIAKEAVRETDIQSAEYLMEYSYDNFVLQLSDLQVVLAMPDEKWNVPTRDMYFLKPTSLTINLGKCVITDDARLPKLKVSGRLTAVHFSIAEQRLKDCLSLLMSVPVPETPPPTMTTSTLDAKVEESLFRQSTLSLTGFSYERHSTLLDFDVEERKTEMIKQAFEVDAKFELTELLIDILVLNNGHYEELLQFRLNNLEAVLTQYTFVMSVQLKLGSVNMRHHFENEWLNVISNSSALDDGENYLFFVKYINVDKNIPEFHSKYKSTLQQIEIDFTKLELTLHCEALCSLMVWADDFAKGLQPPGQSKVRKTGDNKPSSIYMAASKFGSKLDLRGSTGKLSGKLRKSTLASMYKVDEIKIKIKVRLGEIAIILWKNKRVLSSLGVTGGECVLGVKLTYTQMDLKLRGIYLNNHDPDTLYNKILTSKERADVLSLRFVSFENIGKRSGGVDMSVNLSFAAVRFVFINKFIMSLLSFLDHFSAARKTIIDASTAAAEAAKQNVQDVFVKATRISLKIDLEAPKIVIPVSDKSILAFILDLGLLTANNSFMDVKVPNSEENAVLDRLNVDLRNLKLNQVLFDEDDVTKELSSHAIIEPISFVLTLQRNLSCGWFLDVPDIEIGGKLQTIKIKFNKSDYKWIMQMLEDNIGDSGVPDEIPPSKAPQPAPKKTSVAQLEEEARTPNVGKHAVVRSTLKFTMALESLILELEDNSADNPDVKEGLSRLTLELVSLKGSMMSDESLHFAVILLDFVMDDTRPSKVGKITRYMERKKGPADEIGGKSMIDITYQQTPEAKFADVRISSIDLILNLEHLTQVAEFFSKLSDSSPASVEDIKGISKPEPSKKRESVMVTEDKPDVGRISVNFKVEHPDIILIENIDDIDTNALVLDFELTITANLGTDKSLIAGSLTDLQLFTCCYNPDKRKATKSPVLNPVSFLVSGCGEEGNTRIEIDSTRIKVSVTPGVVMLLSKVVSTLTASSKTVAEDTVIKPIDRSTMWDITDFHDSDFSFLKTEVAEDALAEVENTGRTSSRRSTLTKSNKMESISLKIMQITITLEAGFGRTTMPLLFADASLDVSAFNWSSKIHIDAKLFLEMSYYNSQHAMWEPLLEPVPSKKNLDTFKTDHSPWKIKVLVDTFTEDDVAVQHVSKQGTISETDSESAKQHALTLISVRSEDILNITVSKKSLEVLTGLSATLSAAIFKPEEYEGDKSPYVVKNECGLSVKILLDDEFVVYSSSDEENADVKFVVLDHDSYIGLKSSSEIEYLGLSEETKEKFIHILVVDYKCHIMIPVLKSAKRFFLIGHKGPGNDKWGIVTDVMITNGQTMVTLRGIIQVENTHNMPINVYSMTDKENELHLIGTVKPNDLLNLPLDSIYTQTTELFFSADGYTVSIVPYLWKDLQNCVQKSKILKCNPKSKSNTEPLFLRVDGELEQIFFENTTRHTMLSRCFKLSIRPTVTFKNILPIKVHILIQGIAGEHPVLPAMTIQIPTAEPGNSSVVIRIPDYLDREWSCKYELLEDPPELSVWSFDSFESDRHITIDLGIHMELSHGTHMYTLYCPFWMINKTGLGLAYKHPDEANTLYHPENYAGVIMFSFRAKSFFAKKKSSIKVLDGPWSDKFSLDAVGSSGVVICKHGDQVYHIGVKIELSNNPLTKEVVFTPFYVFMNNFKNLPIEVREVTDVMEYNWQTVPAEDCIPFWPYGKPDTSKLQVRIEGREEATIAFPFNKSHNSVLKVANMYGAIDVDVQLSDGGAYIAFYHYEVGMAPVLIMNQTNTVVDLCDSSAKDKIYSLDPRQKMLFTWEKISDNHHISFCKGEFTSDLKEDNMGPFIVRNKQQLYWSTFLYGPQRVFLITDSQIIAAESINLSDYEIISNSIEVRLQGIGLSLVDNNKKRELLYISLSSSDVVWEARKLDKKPFKKLSVNDSAAIERSYKDYIDSCSYGFETNPVVKVNNRITVDFAAMKMTLPTEKELHRCFVDGVWINLKSSTYLTRFHMKINSIQIDQQVYDCVFPVIFAPVPPPKSVMAQLTPKPFLEVSLVKLSNQFSHLQQFKYFGILIQEFHFRADTGVLSNLMYFFEPADASEETQIALMDADVKRAQEPLSFFVWQTSKQELKNYYSKLHLSPLKMHISFSLSSGESSTGEDSLMPPIVSVFMHSFGVTLTDVDDVLFRINCFERQSLFVTQSQLLREVQGHYVSQILQQIYVVILGLDVIGNPFGLISGLKTGATDFFYEPIQGAIRGPGEFAEGLVLGVRSLFGHTVGGAAGAVSKMTGALGKGLAALTFDDDYQRHRREMQRSKPATMQEGFARSGKGLVMGVIEGVGGVVTKPLSGAKQEGVSGFFKGVGKGMVGLITRPTAGIVDFASGSLGAVRRATEVSSELPRKRIPRYIRPDGLIKPYCEQEAEGNKYLQELDKGKYAKTDEYVFHMPIGYATKYKDVLLLTDCRMIYLAYNEIFGGYQLEWGHTWLEITKEPEIVNDGIKFWIDKKTTIKTFFTSPDSGKILFIDSLSLKNHVLQLMNQMILKNAAALNQKGSSNMSLSSTAEVLRWIFFIALAIVSGESNTLMSFWLSRFSKNRSLKNEQPQ</sequence>
<evidence type="ECO:0000256" key="2">
    <source>
        <dbReference type="ARBA" id="ARBA00022448"/>
    </source>
</evidence>
<organism evidence="11 12">
    <name type="scientific">Nezara viridula</name>
    <name type="common">Southern green stink bug</name>
    <name type="synonym">Cimex viridulus</name>
    <dbReference type="NCBI Taxonomy" id="85310"/>
    <lineage>
        <taxon>Eukaryota</taxon>
        <taxon>Metazoa</taxon>
        <taxon>Ecdysozoa</taxon>
        <taxon>Arthropoda</taxon>
        <taxon>Hexapoda</taxon>
        <taxon>Insecta</taxon>
        <taxon>Pterygota</taxon>
        <taxon>Neoptera</taxon>
        <taxon>Paraneoptera</taxon>
        <taxon>Hemiptera</taxon>
        <taxon>Heteroptera</taxon>
        <taxon>Panheteroptera</taxon>
        <taxon>Pentatomomorpha</taxon>
        <taxon>Pentatomoidea</taxon>
        <taxon>Pentatomidae</taxon>
        <taxon>Pentatominae</taxon>
        <taxon>Nezara</taxon>
    </lineage>
</organism>
<feature type="coiled-coil region" evidence="4">
    <location>
        <begin position="373"/>
        <end position="407"/>
    </location>
</feature>